<name>A0ABT7VAG0_9ACTN</name>
<keyword evidence="3" id="KW-1185">Reference proteome</keyword>
<dbReference type="RefSeq" id="WP_289545556.1">
    <property type="nucleotide sequence ID" value="NZ_JAUDDZ010000012.1"/>
</dbReference>
<evidence type="ECO:0008006" key="4">
    <source>
        <dbReference type="Google" id="ProtNLM"/>
    </source>
</evidence>
<keyword evidence="1" id="KW-0812">Transmembrane</keyword>
<evidence type="ECO:0000313" key="2">
    <source>
        <dbReference type="EMBL" id="MDM8275484.1"/>
    </source>
</evidence>
<keyword evidence="1" id="KW-0472">Membrane</keyword>
<dbReference type="Proteomes" id="UP001529421">
    <property type="component" value="Unassembled WGS sequence"/>
</dbReference>
<evidence type="ECO:0000313" key="3">
    <source>
        <dbReference type="Proteomes" id="UP001529421"/>
    </source>
</evidence>
<proteinExistence type="predicted"/>
<evidence type="ECO:0000256" key="1">
    <source>
        <dbReference type="SAM" id="Phobius"/>
    </source>
</evidence>
<feature type="transmembrane region" description="Helical" evidence="1">
    <location>
        <begin position="211"/>
        <end position="233"/>
    </location>
</feature>
<dbReference type="EMBL" id="JAUDDZ010000012">
    <property type="protein sequence ID" value="MDM8275484.1"/>
    <property type="molecule type" value="Genomic_DNA"/>
</dbReference>
<protein>
    <recommendedName>
        <fullName evidence="4">DUF2207 domain-containing protein</fullName>
    </recommendedName>
</protein>
<keyword evidence="1" id="KW-1133">Transmembrane helix</keyword>
<gene>
    <name evidence="2" type="ORF">QUW28_08290</name>
</gene>
<accession>A0ABT7VAG0</accession>
<feature type="transmembrane region" description="Helical" evidence="1">
    <location>
        <begin position="239"/>
        <end position="258"/>
    </location>
</feature>
<comment type="caution">
    <text evidence="2">The sequence shown here is derived from an EMBL/GenBank/DDBJ whole genome shotgun (WGS) entry which is preliminary data.</text>
</comment>
<reference evidence="3" key="1">
    <citation type="submission" date="2023-06" db="EMBL/GenBank/DDBJ databases">
        <title>Identification and characterization of horizontal gene transfer across gut microbiota members of farm animals based on homology search.</title>
        <authorList>
            <person name="Zeman M."/>
            <person name="Kubasova T."/>
            <person name="Jahodarova E."/>
            <person name="Nykrynova M."/>
            <person name="Rychlik I."/>
        </authorList>
    </citation>
    <scope>NUCLEOTIDE SEQUENCE [LARGE SCALE GENOMIC DNA]</scope>
    <source>
        <strain evidence="3">154_Feed</strain>
    </source>
</reference>
<organism evidence="2 3">
    <name type="scientific">Enorma phocaeensis</name>
    <dbReference type="NCBI Taxonomy" id="1871019"/>
    <lineage>
        <taxon>Bacteria</taxon>
        <taxon>Bacillati</taxon>
        <taxon>Actinomycetota</taxon>
        <taxon>Coriobacteriia</taxon>
        <taxon>Coriobacteriales</taxon>
        <taxon>Coriobacteriaceae</taxon>
        <taxon>Enorma</taxon>
    </lineage>
</organism>
<feature type="transmembrane region" description="Helical" evidence="1">
    <location>
        <begin position="12"/>
        <end position="36"/>
    </location>
</feature>
<sequence length="387" mass="42067">MLESLIGFLTTTIPTIFVGWSIPIVYICLCLISGFARRRREAKMPDRIEPRPCVPPLHPVMLSALQFHGETASQDYSNTLCAALAGIVHLIGRGKVACTETVPPPEDEAPSPFVERRRRRAGMTARDEVARAFGADVLLARRDTDDRDRCDARTLELFMPDDARTISVEGICQLPRTRDDLYRRIRTFLDPFEDELVAMGLLRRSGILTQVAFGSLTSVLAAASCILEPAAVLEDPDPAFVPFALVLMLAVMLCRALAVDRGPTLTPEGASILSDGLATVAWGETLSRMGAEPLVDALPMADVPDLLATLLAMGHPGLAADLAGRVELSFSQKETPPGSPRDTSRAKAAVLFCARRTRSVHGDVKMRTSPACLIFDDLERHCSSMSS</sequence>